<reference evidence="1" key="1">
    <citation type="submission" date="2018-02" db="EMBL/GenBank/DDBJ databases">
        <title>Rhizophora mucronata_Transcriptome.</title>
        <authorList>
            <person name="Meera S.P."/>
            <person name="Sreeshan A."/>
            <person name="Augustine A."/>
        </authorList>
    </citation>
    <scope>NUCLEOTIDE SEQUENCE</scope>
    <source>
        <tissue evidence="1">Leaf</tissue>
    </source>
</reference>
<evidence type="ECO:0000313" key="1">
    <source>
        <dbReference type="EMBL" id="MBX29358.1"/>
    </source>
</evidence>
<organism evidence="1">
    <name type="scientific">Rhizophora mucronata</name>
    <name type="common">Asiatic mangrove</name>
    <dbReference type="NCBI Taxonomy" id="61149"/>
    <lineage>
        <taxon>Eukaryota</taxon>
        <taxon>Viridiplantae</taxon>
        <taxon>Streptophyta</taxon>
        <taxon>Embryophyta</taxon>
        <taxon>Tracheophyta</taxon>
        <taxon>Spermatophyta</taxon>
        <taxon>Magnoliopsida</taxon>
        <taxon>eudicotyledons</taxon>
        <taxon>Gunneridae</taxon>
        <taxon>Pentapetalae</taxon>
        <taxon>rosids</taxon>
        <taxon>fabids</taxon>
        <taxon>Malpighiales</taxon>
        <taxon>Rhizophoraceae</taxon>
        <taxon>Rhizophora</taxon>
    </lineage>
</organism>
<name>A0A2P2MGJ4_RHIMU</name>
<sequence length="70" mass="8418">MHAQTYVFTYELCTFPCISVCVCINLMPRPLKYSVILFLVQIYRLKCLHLKIILVHLWSWLKREEESSKK</sequence>
<dbReference type="AlphaFoldDB" id="A0A2P2MGJ4"/>
<dbReference type="EMBL" id="GGEC01048874">
    <property type="protein sequence ID" value="MBX29358.1"/>
    <property type="molecule type" value="Transcribed_RNA"/>
</dbReference>
<proteinExistence type="predicted"/>
<protein>
    <submittedName>
        <fullName evidence="1">Translation factor GUF1 likeic</fullName>
    </submittedName>
</protein>
<accession>A0A2P2MGJ4</accession>